<dbReference type="Proteomes" id="UP001501508">
    <property type="component" value="Unassembled WGS sequence"/>
</dbReference>
<dbReference type="InterPro" id="IPR036388">
    <property type="entry name" value="WH-like_DNA-bd_sf"/>
</dbReference>
<dbReference type="Gene3D" id="1.10.10.10">
    <property type="entry name" value="Winged helix-like DNA-binding domain superfamily/Winged helix DNA-binding domain"/>
    <property type="match status" value="1"/>
</dbReference>
<evidence type="ECO:0000256" key="4">
    <source>
        <dbReference type="ARBA" id="ARBA00023163"/>
    </source>
</evidence>
<dbReference type="InterPro" id="IPR005650">
    <property type="entry name" value="BlaI_family"/>
</dbReference>
<evidence type="ECO:0000313" key="6">
    <source>
        <dbReference type="Proteomes" id="UP001501508"/>
    </source>
</evidence>
<comment type="similarity">
    <text evidence="1">Belongs to the BlaI transcriptional regulatory family.</text>
</comment>
<comment type="caution">
    <text evidence="5">The sequence shown here is derived from an EMBL/GenBank/DDBJ whole genome shotgun (WGS) entry which is preliminary data.</text>
</comment>
<keyword evidence="6" id="KW-1185">Reference proteome</keyword>
<accession>A0ABP8LUH6</accession>
<proteinExistence type="inferred from homology"/>
<dbReference type="Gene3D" id="1.10.4040.10">
    <property type="entry name" value="Penicillinase repressor domain"/>
    <property type="match status" value="1"/>
</dbReference>
<evidence type="ECO:0000256" key="1">
    <source>
        <dbReference type="ARBA" id="ARBA00011046"/>
    </source>
</evidence>
<evidence type="ECO:0000313" key="5">
    <source>
        <dbReference type="EMBL" id="GAA4437254.1"/>
    </source>
</evidence>
<dbReference type="Pfam" id="PF03965">
    <property type="entry name" value="Penicillinase_R"/>
    <property type="match status" value="1"/>
</dbReference>
<dbReference type="EMBL" id="BAABEY010000018">
    <property type="protein sequence ID" value="GAA4437254.1"/>
    <property type="molecule type" value="Genomic_DNA"/>
</dbReference>
<dbReference type="PIRSF" id="PIRSF019455">
    <property type="entry name" value="CopR_AtkY"/>
    <property type="match status" value="1"/>
</dbReference>
<protein>
    <submittedName>
        <fullName evidence="5">BlaI/MecI/CopY family transcriptional regulator</fullName>
    </submittedName>
</protein>
<keyword evidence="2" id="KW-0805">Transcription regulation</keyword>
<dbReference type="InterPro" id="IPR036390">
    <property type="entry name" value="WH_DNA-bd_sf"/>
</dbReference>
<organism evidence="5 6">
    <name type="scientific">Ravibacter arvi</name>
    <dbReference type="NCBI Taxonomy" id="2051041"/>
    <lineage>
        <taxon>Bacteria</taxon>
        <taxon>Pseudomonadati</taxon>
        <taxon>Bacteroidota</taxon>
        <taxon>Cytophagia</taxon>
        <taxon>Cytophagales</taxon>
        <taxon>Spirosomataceae</taxon>
        <taxon>Ravibacter</taxon>
    </lineage>
</organism>
<sequence length="129" mass="15113">MSKLTNAEVQVMEYIWQKERVFMKDLLESFPEPKPAVTTVATLLKRMQEKGFIAYRTFGNSREYYALVAKETYFSGHVSDLIRNYFEDSSLRFASFFAKSGKLTRKELQSLRDLIDNEIERKDDDHLPG</sequence>
<dbReference type="SUPFAM" id="SSF46785">
    <property type="entry name" value="Winged helix' DNA-binding domain"/>
    <property type="match status" value="1"/>
</dbReference>
<gene>
    <name evidence="5" type="ORF">GCM10023091_16170</name>
</gene>
<dbReference type="RefSeq" id="WP_345027869.1">
    <property type="nucleotide sequence ID" value="NZ_BAABEY010000018.1"/>
</dbReference>
<evidence type="ECO:0000256" key="2">
    <source>
        <dbReference type="ARBA" id="ARBA00023015"/>
    </source>
</evidence>
<reference evidence="6" key="1">
    <citation type="journal article" date="2019" name="Int. J. Syst. Evol. Microbiol.">
        <title>The Global Catalogue of Microorganisms (GCM) 10K type strain sequencing project: providing services to taxonomists for standard genome sequencing and annotation.</title>
        <authorList>
            <consortium name="The Broad Institute Genomics Platform"/>
            <consortium name="The Broad Institute Genome Sequencing Center for Infectious Disease"/>
            <person name="Wu L."/>
            <person name="Ma J."/>
        </authorList>
    </citation>
    <scope>NUCLEOTIDE SEQUENCE [LARGE SCALE GENOMIC DNA]</scope>
    <source>
        <strain evidence="6">JCM 31920</strain>
    </source>
</reference>
<keyword evidence="4" id="KW-0804">Transcription</keyword>
<keyword evidence="3" id="KW-0238">DNA-binding</keyword>
<name>A0ABP8LUH6_9BACT</name>
<evidence type="ECO:0000256" key="3">
    <source>
        <dbReference type="ARBA" id="ARBA00023125"/>
    </source>
</evidence>